<feature type="region of interest" description="Disordered" evidence="1">
    <location>
        <begin position="354"/>
        <end position="386"/>
    </location>
</feature>
<feature type="region of interest" description="Disordered" evidence="1">
    <location>
        <begin position="284"/>
        <end position="319"/>
    </location>
</feature>
<proteinExistence type="predicted"/>
<feature type="compositionally biased region" description="Polar residues" evidence="1">
    <location>
        <begin position="354"/>
        <end position="364"/>
    </location>
</feature>
<evidence type="ECO:0000256" key="1">
    <source>
        <dbReference type="SAM" id="MobiDB-lite"/>
    </source>
</evidence>
<dbReference type="Proteomes" id="UP000070133">
    <property type="component" value="Unassembled WGS sequence"/>
</dbReference>
<gene>
    <name evidence="2" type="ORF">AC578_6818</name>
</gene>
<name>A0A139H4L8_9PEZI</name>
<feature type="compositionally biased region" description="Basic and acidic residues" evidence="1">
    <location>
        <begin position="247"/>
        <end position="258"/>
    </location>
</feature>
<evidence type="ECO:0000313" key="2">
    <source>
        <dbReference type="EMBL" id="KXS97407.1"/>
    </source>
</evidence>
<sequence>MALTLVLAFSISDAPASRTSFVGLRARLVHLSCPQSFPHTSSAMADWTSAVKRAAALLGIAEDKVCLHQVGGKKCSRKTNFAASQVFSVHMQALQQEASRQTTHDAPLSKAVVALVRATACCTAHRSALNRDPAQLSSSLLHVIRRLHLRLDVASLDVEGMLNLDPKYDVSKLGGPRMQWTSARHAALLRAVEASGKNKIKWSDFMAALEEMPEFAGCDLRKFQVQNQVRILRKHHLQPTTQTAEEAGSRSESGESLSHADMDIIPSSAASACSPKQTAPVAANFPSPDFLLPNTTPSSGGKVGNGFSSPVAETPDSALPKAAPTLNSICGAPSPSSILSGSAVVDPLGTDFALQNPSSNSKSSCGPYPPIGETPSGPAAVNPVPDFAVQNSAPNANPISSRPLGGISLGAASMDDPCLDFVLQPMASNLNGSCGSPPVGGMMSGPATASSSSTPKQECEWCHSSVESHTPTCPLLECKFCYGAMTSHKPGCFLVTHCMWCFELHDAHRPDCSRPAALRVRHQP</sequence>
<dbReference type="EMBL" id="LFZN01000144">
    <property type="protein sequence ID" value="KXS97407.1"/>
    <property type="molecule type" value="Genomic_DNA"/>
</dbReference>
<comment type="caution">
    <text evidence="2">The sequence shown here is derived from an EMBL/GenBank/DDBJ whole genome shotgun (WGS) entry which is preliminary data.</text>
</comment>
<evidence type="ECO:0000313" key="3">
    <source>
        <dbReference type="Proteomes" id="UP000070133"/>
    </source>
</evidence>
<protein>
    <submittedName>
        <fullName evidence="2">Uncharacterized protein</fullName>
    </submittedName>
</protein>
<accession>A0A139H4L8</accession>
<organism evidence="2 3">
    <name type="scientific">Pseudocercospora eumusae</name>
    <dbReference type="NCBI Taxonomy" id="321146"/>
    <lineage>
        <taxon>Eukaryota</taxon>
        <taxon>Fungi</taxon>
        <taxon>Dikarya</taxon>
        <taxon>Ascomycota</taxon>
        <taxon>Pezizomycotina</taxon>
        <taxon>Dothideomycetes</taxon>
        <taxon>Dothideomycetidae</taxon>
        <taxon>Mycosphaerellales</taxon>
        <taxon>Mycosphaerellaceae</taxon>
        <taxon>Pseudocercospora</taxon>
    </lineage>
</organism>
<feature type="region of interest" description="Disordered" evidence="1">
    <location>
        <begin position="234"/>
        <end position="258"/>
    </location>
</feature>
<dbReference type="AlphaFoldDB" id="A0A139H4L8"/>
<keyword evidence="3" id="KW-1185">Reference proteome</keyword>
<reference evidence="2 3" key="1">
    <citation type="submission" date="2015-07" db="EMBL/GenBank/DDBJ databases">
        <title>Comparative genomics of the Sigatoka disease complex on banana suggests a link between parallel evolutionary changes in Pseudocercospora fijiensis and Pseudocercospora eumusae and increased virulence on the banana host.</title>
        <authorList>
            <person name="Chang T.-C."/>
            <person name="Salvucci A."/>
            <person name="Crous P.W."/>
            <person name="Stergiopoulos I."/>
        </authorList>
    </citation>
    <scope>NUCLEOTIDE SEQUENCE [LARGE SCALE GENOMIC DNA]</scope>
    <source>
        <strain evidence="2 3">CBS 114824</strain>
    </source>
</reference>